<dbReference type="AlphaFoldDB" id="A0A4Z1IQ78"/>
<evidence type="ECO:0000313" key="2">
    <source>
        <dbReference type="EMBL" id="TGO58857.1"/>
    </source>
</evidence>
<evidence type="ECO:0000256" key="1">
    <source>
        <dbReference type="SAM" id="MobiDB-lite"/>
    </source>
</evidence>
<reference evidence="2 3" key="1">
    <citation type="submission" date="2017-12" db="EMBL/GenBank/DDBJ databases">
        <title>Comparative genomics of Botrytis spp.</title>
        <authorList>
            <person name="Valero-Jimenez C.A."/>
            <person name="Tapia P."/>
            <person name="Veloso J."/>
            <person name="Silva-Moreno E."/>
            <person name="Staats M."/>
            <person name="Valdes J.H."/>
            <person name="Van Kan J.A.L."/>
        </authorList>
    </citation>
    <scope>NUCLEOTIDE SEQUENCE [LARGE SCALE GENOMIC DNA]</scope>
    <source>
        <strain evidence="2 3">MUCL2120</strain>
    </source>
</reference>
<gene>
    <name evidence="2" type="ORF">BOTNAR_0173g00120</name>
</gene>
<dbReference type="EMBL" id="PQXJ01000173">
    <property type="protein sequence ID" value="TGO58857.1"/>
    <property type="molecule type" value="Genomic_DNA"/>
</dbReference>
<organism evidence="2 3">
    <name type="scientific">Botryotinia narcissicola</name>
    <dbReference type="NCBI Taxonomy" id="278944"/>
    <lineage>
        <taxon>Eukaryota</taxon>
        <taxon>Fungi</taxon>
        <taxon>Dikarya</taxon>
        <taxon>Ascomycota</taxon>
        <taxon>Pezizomycotina</taxon>
        <taxon>Leotiomycetes</taxon>
        <taxon>Helotiales</taxon>
        <taxon>Sclerotiniaceae</taxon>
        <taxon>Botryotinia</taxon>
    </lineage>
</organism>
<feature type="compositionally biased region" description="Polar residues" evidence="1">
    <location>
        <begin position="40"/>
        <end position="50"/>
    </location>
</feature>
<sequence length="66" mass="7242">MTSHRTNTEAISQAPDHSGTFMSIPKPALHAVPTLNAILPTQVTPNQNMGHGNDDKEIRKQSTPYF</sequence>
<protein>
    <submittedName>
        <fullName evidence="2">Uncharacterized protein</fullName>
    </submittedName>
</protein>
<dbReference type="Proteomes" id="UP000297452">
    <property type="component" value="Unassembled WGS sequence"/>
</dbReference>
<comment type="caution">
    <text evidence="2">The sequence shown here is derived from an EMBL/GenBank/DDBJ whole genome shotgun (WGS) entry which is preliminary data.</text>
</comment>
<name>A0A4Z1IQ78_9HELO</name>
<feature type="region of interest" description="Disordered" evidence="1">
    <location>
        <begin position="1"/>
        <end position="24"/>
    </location>
</feature>
<feature type="region of interest" description="Disordered" evidence="1">
    <location>
        <begin position="40"/>
        <end position="66"/>
    </location>
</feature>
<feature type="compositionally biased region" description="Polar residues" evidence="1">
    <location>
        <begin position="1"/>
        <end position="11"/>
    </location>
</feature>
<accession>A0A4Z1IQ78</accession>
<evidence type="ECO:0000313" key="3">
    <source>
        <dbReference type="Proteomes" id="UP000297452"/>
    </source>
</evidence>
<keyword evidence="3" id="KW-1185">Reference proteome</keyword>
<proteinExistence type="predicted"/>